<keyword evidence="8 10" id="KW-0119">Carbohydrate metabolism</keyword>
<dbReference type="NCBIfam" id="NF003998">
    <property type="entry name" value="PRK05474.1"/>
    <property type="match status" value="1"/>
</dbReference>
<evidence type="ECO:0000256" key="4">
    <source>
        <dbReference type="ARBA" id="ARBA00018232"/>
    </source>
</evidence>
<dbReference type="Proteomes" id="UP001623591">
    <property type="component" value="Unassembled WGS sequence"/>
</dbReference>
<feature type="binding site" evidence="10">
    <location>
        <position position="296"/>
    </location>
    <ligand>
        <name>Mg(2+)</name>
        <dbReference type="ChEBI" id="CHEBI:18420"/>
        <label>1</label>
    </ligand>
</feature>
<accession>A0ABW8T1E2</accession>
<comment type="similarity">
    <text evidence="1 10 11">Belongs to the xylose isomerase family.</text>
</comment>
<sequence length="438" mass="49631">MGEYFEKVTKIKFEGEKSKNPFAFKYYNPEEVIDGKPMKEHLRFTMSYWHTLTGEGADPFGVGTMERPWNVEKDAMTKAKMRMEAAFEFMDKIGIDYFAFHDRDIAPEGKNLAETNKNLDIMVNYCKELMEKYNKKLLWGTANMFTNPRFVHGAATTCNADVFAYAGAQVKKALEVTKELGGENYVFWGGREGYETLLNTDLELEQNNLARFFHMAVDYAKKIGFTGQFLIEPKPMEPTKHQYDFDVAAVMAFLKKYDLEKYFKVNIEANHATLAGHTFQHEVAVARVNGILGSLDINQGDPNLGWDTDQFPTNIYDAAMLMYEVLKAGGIAPGGLNFDAKVRRASFEIEDLFLAYIAGMDTLAKGLKVAHGLLESRELENFVADRYKSFTEGIGKAIVEGKVDFEALETYALNNTNIINKSGRQEMLEAIVNQHIFS</sequence>
<dbReference type="InterPro" id="IPR036237">
    <property type="entry name" value="Xyl_isomerase-like_sf"/>
</dbReference>
<dbReference type="PROSITE" id="PS51415">
    <property type="entry name" value="XYLOSE_ISOMERASE"/>
    <property type="match status" value="1"/>
</dbReference>
<evidence type="ECO:0000256" key="10">
    <source>
        <dbReference type="HAMAP-Rule" id="MF_00455"/>
    </source>
</evidence>
<comment type="subunit">
    <text evidence="2 10 12">Homotetramer.</text>
</comment>
<feature type="binding site" evidence="10">
    <location>
        <position position="339"/>
    </location>
    <ligand>
        <name>Mg(2+)</name>
        <dbReference type="ChEBI" id="CHEBI:18420"/>
        <label>1</label>
    </ligand>
</feature>
<evidence type="ECO:0000256" key="3">
    <source>
        <dbReference type="ARBA" id="ARBA00011958"/>
    </source>
</evidence>
<dbReference type="EMBL" id="JBJHZZ010000002">
    <property type="protein sequence ID" value="MFL0246369.1"/>
    <property type="molecule type" value="Genomic_DNA"/>
</dbReference>
<evidence type="ECO:0000256" key="7">
    <source>
        <dbReference type="ARBA" id="ARBA00023235"/>
    </source>
</evidence>
<comment type="catalytic activity">
    <reaction evidence="9 10 11">
        <text>alpha-D-xylose = alpha-D-xylulofuranose</text>
        <dbReference type="Rhea" id="RHEA:22816"/>
        <dbReference type="ChEBI" id="CHEBI:28518"/>
        <dbReference type="ChEBI" id="CHEBI:188998"/>
        <dbReference type="EC" id="5.3.1.5"/>
    </reaction>
</comment>
<dbReference type="HAMAP" id="MF_00455">
    <property type="entry name" value="Xylose_isom_A"/>
    <property type="match status" value="1"/>
</dbReference>
<dbReference type="Gene3D" id="3.20.20.150">
    <property type="entry name" value="Divalent-metal-dependent TIM barrel enzymes"/>
    <property type="match status" value="1"/>
</dbReference>
<keyword evidence="7 10" id="KW-0413">Isomerase</keyword>
<dbReference type="InterPro" id="IPR001998">
    <property type="entry name" value="Xylose_isomerase"/>
</dbReference>
<evidence type="ECO:0000313" key="14">
    <source>
        <dbReference type="Proteomes" id="UP001623591"/>
    </source>
</evidence>
<keyword evidence="14" id="KW-1185">Reference proteome</keyword>
<protein>
    <recommendedName>
        <fullName evidence="4 10">Xylose isomerase</fullName>
        <ecNumber evidence="3 10">5.3.1.5</ecNumber>
    </recommendedName>
</protein>
<reference evidence="13 14" key="1">
    <citation type="submission" date="2024-11" db="EMBL/GenBank/DDBJ databases">
        <authorList>
            <person name="Heng Y.C."/>
            <person name="Lim A.C.H."/>
            <person name="Lee J.K.Y."/>
            <person name="Kittelmann S."/>
        </authorList>
    </citation>
    <scope>NUCLEOTIDE SEQUENCE [LARGE SCALE GENOMIC DNA]</scope>
    <source>
        <strain evidence="13 14">WILCCON 0185</strain>
    </source>
</reference>
<keyword evidence="5 10" id="KW-0859">Xylose metabolism</keyword>
<organism evidence="13 14">
    <name type="scientific">Candidatus Clostridium stratigraminis</name>
    <dbReference type="NCBI Taxonomy" id="3381661"/>
    <lineage>
        <taxon>Bacteria</taxon>
        <taxon>Bacillati</taxon>
        <taxon>Bacillota</taxon>
        <taxon>Clostridia</taxon>
        <taxon>Eubacteriales</taxon>
        <taxon>Clostridiaceae</taxon>
        <taxon>Clostridium</taxon>
    </lineage>
</organism>
<feature type="binding site" evidence="10">
    <location>
        <position position="309"/>
    </location>
    <ligand>
        <name>Mg(2+)</name>
        <dbReference type="ChEBI" id="CHEBI:18420"/>
        <label>2</label>
    </ligand>
</feature>
<feature type="binding site" evidence="10">
    <location>
        <position position="268"/>
    </location>
    <ligand>
        <name>Mg(2+)</name>
        <dbReference type="ChEBI" id="CHEBI:18420"/>
        <label>1</label>
    </ligand>
</feature>
<comment type="cofactor">
    <cofactor evidence="10">
        <name>Mg(2+)</name>
        <dbReference type="ChEBI" id="CHEBI:18420"/>
    </cofactor>
    <text evidence="10">Binds 2 magnesium ions per subunit.</text>
</comment>
<comment type="subcellular location">
    <subcellularLocation>
        <location evidence="10 12">Cytoplasm</location>
    </subcellularLocation>
</comment>
<evidence type="ECO:0000256" key="11">
    <source>
        <dbReference type="RuleBase" id="RU000609"/>
    </source>
</evidence>
<evidence type="ECO:0000256" key="6">
    <source>
        <dbReference type="ARBA" id="ARBA00022723"/>
    </source>
</evidence>
<dbReference type="GO" id="GO:0009045">
    <property type="term" value="F:xylose isomerase activity"/>
    <property type="evidence" value="ECO:0007669"/>
    <property type="project" value="UniProtKB-EC"/>
</dbReference>
<evidence type="ECO:0000313" key="13">
    <source>
        <dbReference type="EMBL" id="MFL0246369.1"/>
    </source>
</evidence>
<dbReference type="NCBIfam" id="TIGR02630">
    <property type="entry name" value="xylose_isom_A"/>
    <property type="match status" value="1"/>
</dbReference>
<dbReference type="InterPro" id="IPR013452">
    <property type="entry name" value="Xylose_isom_bac"/>
</dbReference>
<evidence type="ECO:0000256" key="5">
    <source>
        <dbReference type="ARBA" id="ARBA00022629"/>
    </source>
</evidence>
<name>A0ABW8T1E2_9CLOT</name>
<proteinExistence type="inferred from homology"/>
<evidence type="ECO:0000256" key="1">
    <source>
        <dbReference type="ARBA" id="ARBA00005765"/>
    </source>
</evidence>
<dbReference type="SUPFAM" id="SSF51658">
    <property type="entry name" value="Xylose isomerase-like"/>
    <property type="match status" value="1"/>
</dbReference>
<evidence type="ECO:0000256" key="2">
    <source>
        <dbReference type="ARBA" id="ARBA00011881"/>
    </source>
</evidence>
<dbReference type="PRINTS" id="PR00688">
    <property type="entry name" value="XYLOSISMRASE"/>
</dbReference>
<comment type="caution">
    <text evidence="13">The sequence shown here is derived from an EMBL/GenBank/DDBJ whole genome shotgun (WGS) entry which is preliminary data.</text>
</comment>
<feature type="binding site" evidence="10">
    <location>
        <position position="232"/>
    </location>
    <ligand>
        <name>Mg(2+)</name>
        <dbReference type="ChEBI" id="CHEBI:18420"/>
        <label>1</label>
    </ligand>
</feature>
<evidence type="ECO:0000256" key="12">
    <source>
        <dbReference type="RuleBase" id="RU000610"/>
    </source>
</evidence>
<keyword evidence="6 10" id="KW-0479">Metal-binding</keyword>
<feature type="active site" evidence="10">
    <location>
        <position position="101"/>
    </location>
</feature>
<feature type="binding site" evidence="10">
    <location>
        <position position="271"/>
    </location>
    <ligand>
        <name>Mg(2+)</name>
        <dbReference type="ChEBI" id="CHEBI:18420"/>
        <label>2</label>
    </ligand>
</feature>
<dbReference type="RefSeq" id="WP_406768839.1">
    <property type="nucleotide sequence ID" value="NZ_JBJHZZ010000002.1"/>
</dbReference>
<keyword evidence="10" id="KW-0963">Cytoplasm</keyword>
<dbReference type="PANTHER" id="PTHR48408:SF1">
    <property type="entry name" value="XYLOSE ISOMERASE"/>
    <property type="match status" value="1"/>
</dbReference>
<dbReference type="EC" id="5.3.1.5" evidence="3 10"/>
<dbReference type="PANTHER" id="PTHR48408">
    <property type="match status" value="1"/>
</dbReference>
<feature type="active site" evidence="10">
    <location>
        <position position="104"/>
    </location>
</feature>
<evidence type="ECO:0000256" key="9">
    <source>
        <dbReference type="ARBA" id="ARBA00033659"/>
    </source>
</evidence>
<gene>
    <name evidence="10 13" type="primary">xylA</name>
    <name evidence="13" type="ORF">ACJDUG_05155</name>
</gene>
<feature type="binding site" evidence="10">
    <location>
        <position position="307"/>
    </location>
    <ligand>
        <name>Mg(2+)</name>
        <dbReference type="ChEBI" id="CHEBI:18420"/>
        <label>2</label>
    </ligand>
</feature>
<feature type="binding site" evidence="10">
    <location>
        <position position="268"/>
    </location>
    <ligand>
        <name>Mg(2+)</name>
        <dbReference type="ChEBI" id="CHEBI:18420"/>
        <label>2</label>
    </ligand>
</feature>
<keyword evidence="10" id="KW-0460">Magnesium</keyword>
<evidence type="ECO:0000256" key="8">
    <source>
        <dbReference type="ARBA" id="ARBA00023277"/>
    </source>
</evidence>